<dbReference type="Proteomes" id="UP000295325">
    <property type="component" value="Unassembled WGS sequence"/>
</dbReference>
<dbReference type="RefSeq" id="WP_166636423.1">
    <property type="nucleotide sequence ID" value="NZ_SOAZ01000014.1"/>
</dbReference>
<evidence type="ECO:0000313" key="1">
    <source>
        <dbReference type="EMBL" id="TDT52026.1"/>
    </source>
</evidence>
<accession>A0A4R7KC12</accession>
<keyword evidence="2" id="KW-1185">Reference proteome</keyword>
<name>A0A4R7KC12_9CLOT</name>
<evidence type="ECO:0000313" key="2">
    <source>
        <dbReference type="Proteomes" id="UP000295325"/>
    </source>
</evidence>
<proteinExistence type="predicted"/>
<organism evidence="1 2">
    <name type="scientific">Fonticella tunisiensis</name>
    <dbReference type="NCBI Taxonomy" id="1096341"/>
    <lineage>
        <taxon>Bacteria</taxon>
        <taxon>Bacillati</taxon>
        <taxon>Bacillota</taxon>
        <taxon>Clostridia</taxon>
        <taxon>Eubacteriales</taxon>
        <taxon>Clostridiaceae</taxon>
        <taxon>Fonticella</taxon>
    </lineage>
</organism>
<protein>
    <submittedName>
        <fullName evidence="1">Uncharacterized protein</fullName>
    </submittedName>
</protein>
<reference evidence="1 2" key="1">
    <citation type="submission" date="2019-03" db="EMBL/GenBank/DDBJ databases">
        <title>Genomic Encyclopedia of Type Strains, Phase IV (KMG-IV): sequencing the most valuable type-strain genomes for metagenomic binning, comparative biology and taxonomic classification.</title>
        <authorList>
            <person name="Goeker M."/>
        </authorList>
    </citation>
    <scope>NUCLEOTIDE SEQUENCE [LARGE SCALE GENOMIC DNA]</scope>
    <source>
        <strain evidence="1 2">DSM 24455</strain>
    </source>
</reference>
<gene>
    <name evidence="1" type="ORF">EDD71_1146</name>
</gene>
<dbReference type="EMBL" id="SOAZ01000014">
    <property type="protein sequence ID" value="TDT52026.1"/>
    <property type="molecule type" value="Genomic_DNA"/>
</dbReference>
<sequence length="52" mass="6177">MYHFETGLKSNDNTYKELFRRHVNDPILTVKDRPYLANSVFNSVVRSFDNKV</sequence>
<comment type="caution">
    <text evidence="1">The sequence shown here is derived from an EMBL/GenBank/DDBJ whole genome shotgun (WGS) entry which is preliminary data.</text>
</comment>
<dbReference type="AlphaFoldDB" id="A0A4R7KC12"/>